<dbReference type="KEGG" id="chd:Calhy_1788"/>
<dbReference type="Proteomes" id="UP000006890">
    <property type="component" value="Chromosome"/>
</dbReference>
<sequence length="279" mass="31942">MKSKAIILVLSVGFLVVAAIGILVKGDFLNGFKEGEKYVKGMFPREGSITIQDNQIYFNDEKMTTDSDKKSFPVLSPDKTRVAYYISDINNESVGILELKTKEIKKIHLENITFSSVNNLEWLNNSMIGFYAHVNPSLDVYCLLDANKLQVIKEYYGIGFVWDSRKENIYYALPQPHFSNLKGREKIYKNDQVIFETSDSESILKGPYISENNNIAFYTKDINAEDEVKLNIGKVKDERIVINKRVKWDKETGAITFTDNSIQIRSDSGIKEYKIDDIK</sequence>
<gene>
    <name evidence="1" type="ordered locus">Calhy_1788</name>
</gene>
<name>E4QD07_CALH1</name>
<dbReference type="RefSeq" id="WP_013403657.1">
    <property type="nucleotide sequence ID" value="NC_014652.1"/>
</dbReference>
<reference evidence="1 2" key="2">
    <citation type="journal article" date="2011" name="J. Bacteriol.">
        <title>Complete genome sequences for the anaerobic, extremely thermophilic plant biomass-degrading bacteria Caldicellulosiruptor hydrothermalis, Caldicellulosiruptor kristjanssonii, Caldicellulosiruptor kronotskyensis, Caldicellulosiruptor owensenis, and Caldicellulosiruptor lactoaceticus.</title>
        <authorList>
            <person name="Blumer-Schuette S.E."/>
            <person name="Ozdemir I."/>
            <person name="Mistry D."/>
            <person name="Lucas S."/>
            <person name="Lapidus A."/>
            <person name="Cheng J.F."/>
            <person name="Goodwin L.A."/>
            <person name="Pitluck S."/>
            <person name="Land M.L."/>
            <person name="Hauser L.J."/>
            <person name="Woyke T."/>
            <person name="Mikhailova N."/>
            <person name="Pati A."/>
            <person name="Kyrpides N.C."/>
            <person name="Ivanova N."/>
            <person name="Detter J.C."/>
            <person name="Walston-Davenport K."/>
            <person name="Han S."/>
            <person name="Adams M.W."/>
            <person name="Kelly R.M."/>
        </authorList>
    </citation>
    <scope>NUCLEOTIDE SEQUENCE [LARGE SCALE GENOMIC DNA]</scope>
    <source>
        <strain evidence="2">DSM 18901 / VKM B-2411 / 108</strain>
    </source>
</reference>
<proteinExistence type="predicted"/>
<accession>E4QD07</accession>
<protein>
    <submittedName>
        <fullName evidence="1">Uncharacterized protein</fullName>
    </submittedName>
</protein>
<dbReference type="HOGENOM" id="CLU_996309_0_0_9"/>
<dbReference type="EMBL" id="CP002219">
    <property type="protein sequence ID" value="ADQ07501.1"/>
    <property type="molecule type" value="Genomic_DNA"/>
</dbReference>
<dbReference type="eggNOG" id="ENOG502ZGZS">
    <property type="taxonomic scope" value="Bacteria"/>
</dbReference>
<organism evidence="1 2">
    <name type="scientific">Caldicellulosiruptor hydrothermalis (strain DSM 18901 / VKM B-2411 / 108)</name>
    <dbReference type="NCBI Taxonomy" id="632292"/>
    <lineage>
        <taxon>Bacteria</taxon>
        <taxon>Bacillati</taxon>
        <taxon>Bacillota</taxon>
        <taxon>Bacillota incertae sedis</taxon>
        <taxon>Caldicellulosiruptorales</taxon>
        <taxon>Caldicellulosiruptoraceae</taxon>
        <taxon>Caldicellulosiruptor</taxon>
    </lineage>
</organism>
<dbReference type="OrthoDB" id="1890359at2"/>
<evidence type="ECO:0000313" key="2">
    <source>
        <dbReference type="Proteomes" id="UP000006890"/>
    </source>
</evidence>
<evidence type="ECO:0000313" key="1">
    <source>
        <dbReference type="EMBL" id="ADQ07501.1"/>
    </source>
</evidence>
<keyword evidence="2" id="KW-1185">Reference proteome</keyword>
<dbReference type="AlphaFoldDB" id="E4QD07"/>
<dbReference type="STRING" id="632292.Calhy_1788"/>
<reference key="1">
    <citation type="submission" date="2010-09" db="EMBL/GenBank/DDBJ databases">
        <title>Complete sequence of Caldicellulosiruptor hydrothermalis 108.</title>
        <authorList>
            <consortium name="US DOE Joint Genome Institute"/>
            <person name="Lucas S."/>
            <person name="Copeland A."/>
            <person name="Lapidus A."/>
            <person name="Cheng J.-F."/>
            <person name="Bruce D."/>
            <person name="Goodwin L."/>
            <person name="Pitluck S."/>
            <person name="Davenport K."/>
            <person name="Detter J.C."/>
            <person name="Han C."/>
            <person name="Tapia R."/>
            <person name="Land M."/>
            <person name="Hauser L."/>
            <person name="Chang Y.-J."/>
            <person name="Jeffries C."/>
            <person name="Kyrpides N."/>
            <person name="Ivanova N."/>
            <person name="Mikhailova N."/>
            <person name="Blumer-Schuette S.E."/>
            <person name="Kelly R.M."/>
            <person name="Woyke T."/>
        </authorList>
    </citation>
    <scope>NUCLEOTIDE SEQUENCE</scope>
    <source>
        <strain>108</strain>
    </source>
</reference>